<evidence type="ECO:0000313" key="5">
    <source>
        <dbReference type="EMBL" id="EOD67908.1"/>
    </source>
</evidence>
<proteinExistence type="predicted"/>
<dbReference type="InterPro" id="IPR036388">
    <property type="entry name" value="WH-like_DNA-bd_sf"/>
</dbReference>
<dbReference type="EMBL" id="AOUO01000187">
    <property type="protein sequence ID" value="EOD67908.1"/>
    <property type="molecule type" value="Genomic_DNA"/>
</dbReference>
<gene>
    <name evidence="5" type="ORF">H480_14007</name>
</gene>
<reference evidence="5 6" key="1">
    <citation type="submission" date="2013-02" db="EMBL/GenBank/DDBJ databases">
        <title>Draft genome sequence of Amycolatopsis vancoresmycina strain DSM 44592T.</title>
        <authorList>
            <person name="Kumar S."/>
            <person name="Kaur N."/>
            <person name="Kaur C."/>
            <person name="Raghava G.P.S."/>
            <person name="Mayilraj S."/>
        </authorList>
    </citation>
    <scope>NUCLEOTIDE SEQUENCE [LARGE SCALE GENOMIC DNA]</scope>
    <source>
        <strain evidence="5 6">DSM 44592</strain>
    </source>
</reference>
<keyword evidence="2" id="KW-0238">DNA-binding</keyword>
<name>R1G953_9PSEU</name>
<feature type="domain" description="HTH arsR-type" evidence="4">
    <location>
        <begin position="244"/>
        <end position="336"/>
    </location>
</feature>
<dbReference type="SUPFAM" id="SSF46785">
    <property type="entry name" value="Winged helix' DNA-binding domain"/>
    <property type="match status" value="1"/>
</dbReference>
<keyword evidence="1" id="KW-0805">Transcription regulation</keyword>
<dbReference type="eggNOG" id="COG0640">
    <property type="taxonomic scope" value="Bacteria"/>
</dbReference>
<dbReference type="CDD" id="cd00090">
    <property type="entry name" value="HTH_ARSR"/>
    <property type="match status" value="1"/>
</dbReference>
<keyword evidence="3" id="KW-0804">Transcription</keyword>
<dbReference type="AlphaFoldDB" id="R1G953"/>
<dbReference type="PATRIC" id="fig|1292037.4.peg.2671"/>
<dbReference type="Proteomes" id="UP000014139">
    <property type="component" value="Unassembled WGS sequence"/>
</dbReference>
<dbReference type="OrthoDB" id="3808065at2"/>
<evidence type="ECO:0000259" key="4">
    <source>
        <dbReference type="PROSITE" id="PS50987"/>
    </source>
</evidence>
<evidence type="ECO:0000256" key="1">
    <source>
        <dbReference type="ARBA" id="ARBA00023015"/>
    </source>
</evidence>
<organism evidence="5 6">
    <name type="scientific">Amycolatopsis vancoresmycina DSM 44592</name>
    <dbReference type="NCBI Taxonomy" id="1292037"/>
    <lineage>
        <taxon>Bacteria</taxon>
        <taxon>Bacillati</taxon>
        <taxon>Actinomycetota</taxon>
        <taxon>Actinomycetes</taxon>
        <taxon>Pseudonocardiales</taxon>
        <taxon>Pseudonocardiaceae</taxon>
        <taxon>Amycolatopsis</taxon>
    </lineage>
</organism>
<evidence type="ECO:0000313" key="6">
    <source>
        <dbReference type="Proteomes" id="UP000014139"/>
    </source>
</evidence>
<dbReference type="InterPro" id="IPR036390">
    <property type="entry name" value="WH_DNA-bd_sf"/>
</dbReference>
<dbReference type="Gene3D" id="1.10.10.10">
    <property type="entry name" value="Winged helix-like DNA-binding domain superfamily/Winged helix DNA-binding domain"/>
    <property type="match status" value="1"/>
</dbReference>
<dbReference type="SMART" id="SM00418">
    <property type="entry name" value="HTH_ARSR"/>
    <property type="match status" value="1"/>
</dbReference>
<evidence type="ECO:0000256" key="2">
    <source>
        <dbReference type="ARBA" id="ARBA00023125"/>
    </source>
</evidence>
<dbReference type="InterPro" id="IPR011991">
    <property type="entry name" value="ArsR-like_HTH"/>
</dbReference>
<dbReference type="GO" id="GO:0003677">
    <property type="term" value="F:DNA binding"/>
    <property type="evidence" value="ECO:0007669"/>
    <property type="project" value="UniProtKB-KW"/>
</dbReference>
<dbReference type="PANTHER" id="PTHR43132">
    <property type="entry name" value="ARSENICAL RESISTANCE OPERON REPRESSOR ARSR-RELATED"/>
    <property type="match status" value="1"/>
</dbReference>
<keyword evidence="6" id="KW-1185">Reference proteome</keyword>
<dbReference type="InterPro" id="IPR051011">
    <property type="entry name" value="Metal_resp_trans_reg"/>
</dbReference>
<evidence type="ECO:0000256" key="3">
    <source>
        <dbReference type="ARBA" id="ARBA00023163"/>
    </source>
</evidence>
<dbReference type="PANTHER" id="PTHR43132:SF6">
    <property type="entry name" value="HTH-TYPE TRANSCRIPTIONAL REPRESSOR CZRA"/>
    <property type="match status" value="1"/>
</dbReference>
<dbReference type="PROSITE" id="PS50987">
    <property type="entry name" value="HTH_ARSR_2"/>
    <property type="match status" value="1"/>
</dbReference>
<dbReference type="InterPro" id="IPR001845">
    <property type="entry name" value="HTH_ArsR_DNA-bd_dom"/>
</dbReference>
<protein>
    <submittedName>
        <fullName evidence="5">Regulatory protein arsr</fullName>
    </submittedName>
</protein>
<sequence>MNVEGLLRIHFTSEDLGRLRLAGATDWLWEVVLSLHVLQNRQSDLVFGRWRQHSASTVSPDLTGFLNAVNPCARYFPDFLTPMTRTGDIAAGIDAVRCTPRTQFSAQLTELARTRVLPSSVQLLSTGDKDAVAHVCRALRSYYDAAIAPFRPRIDQRLAEVRAGYARTMATGGSEALLRSLGPGCDWRPPVLLARYPHDADLHLDGRGLLLIPSFFCVRTPVTLVDRELPPVLVLPVPHDPRWVSGGPCAAGAGTLGELLGDTRARILGLAGTDALATGAIAGRLRISAQTISYHTRILRDAGLIASHREGASVVHHLTPMGLALLNGLPAPVRHW</sequence>
<comment type="caution">
    <text evidence="5">The sequence shown here is derived from an EMBL/GenBank/DDBJ whole genome shotgun (WGS) entry which is preliminary data.</text>
</comment>
<dbReference type="RefSeq" id="WP_003079324.1">
    <property type="nucleotide sequence ID" value="NZ_AOUO01000187.1"/>
</dbReference>
<dbReference type="GO" id="GO:0003700">
    <property type="term" value="F:DNA-binding transcription factor activity"/>
    <property type="evidence" value="ECO:0007669"/>
    <property type="project" value="InterPro"/>
</dbReference>
<accession>R1G953</accession>
<dbReference type="Pfam" id="PF12840">
    <property type="entry name" value="HTH_20"/>
    <property type="match status" value="1"/>
</dbReference>